<sequence>MLKVRFRCVSTRFMSAVFMLGLRSVVKARTLEKALREGKLGLLSPPHRGWGGGPPKAVEG</sequence>
<reference evidence="2" key="1">
    <citation type="journal article" date="2019" name="Int. J. Syst. Evol. Microbiol.">
        <title>The Global Catalogue of Microorganisms (GCM) 10K type strain sequencing project: providing services to taxonomists for standard genome sequencing and annotation.</title>
        <authorList>
            <consortium name="The Broad Institute Genomics Platform"/>
            <consortium name="The Broad Institute Genome Sequencing Center for Infectious Disease"/>
            <person name="Wu L."/>
            <person name="Ma J."/>
        </authorList>
    </citation>
    <scope>NUCLEOTIDE SEQUENCE [LARGE SCALE GENOMIC DNA]</scope>
    <source>
        <strain evidence="2">NBRC 110107</strain>
    </source>
</reference>
<evidence type="ECO:0000313" key="2">
    <source>
        <dbReference type="Proteomes" id="UP001156921"/>
    </source>
</evidence>
<organism evidence="1 2">
    <name type="scientific">Brevundimonas denitrificans</name>
    <dbReference type="NCBI Taxonomy" id="1443434"/>
    <lineage>
        <taxon>Bacteria</taxon>
        <taxon>Pseudomonadati</taxon>
        <taxon>Pseudomonadota</taxon>
        <taxon>Alphaproteobacteria</taxon>
        <taxon>Caulobacterales</taxon>
        <taxon>Caulobacteraceae</taxon>
        <taxon>Brevundimonas</taxon>
    </lineage>
</organism>
<name>A0ABQ6BIV6_9CAUL</name>
<keyword evidence="2" id="KW-1185">Reference proteome</keyword>
<accession>A0ABQ6BIV6</accession>
<gene>
    <name evidence="1" type="ORF">GCM10007859_19850</name>
</gene>
<comment type="caution">
    <text evidence="1">The sequence shown here is derived from an EMBL/GenBank/DDBJ whole genome shotgun (WGS) entry which is preliminary data.</text>
</comment>
<dbReference type="Proteomes" id="UP001156921">
    <property type="component" value="Unassembled WGS sequence"/>
</dbReference>
<dbReference type="EMBL" id="BSOY01000045">
    <property type="protein sequence ID" value="GLS01965.1"/>
    <property type="molecule type" value="Genomic_DNA"/>
</dbReference>
<protein>
    <submittedName>
        <fullName evidence="1">Uncharacterized protein</fullName>
    </submittedName>
</protein>
<evidence type="ECO:0000313" key="1">
    <source>
        <dbReference type="EMBL" id="GLS01965.1"/>
    </source>
</evidence>
<proteinExistence type="predicted"/>